<dbReference type="PANTHER" id="PTHR47481:SF41">
    <property type="entry name" value="COPIA-LIKE POLYPROTEIN_RETROTRANSPOSON"/>
    <property type="match status" value="1"/>
</dbReference>
<evidence type="ECO:0000259" key="2">
    <source>
        <dbReference type="Pfam" id="PF13976"/>
    </source>
</evidence>
<dbReference type="Pfam" id="PF14223">
    <property type="entry name" value="Retrotran_gag_2"/>
    <property type="match status" value="1"/>
</dbReference>
<accession>A0AAE1LVG9</accession>
<feature type="region of interest" description="Disordered" evidence="1">
    <location>
        <begin position="331"/>
        <end position="358"/>
    </location>
</feature>
<evidence type="ECO:0000256" key="1">
    <source>
        <dbReference type="SAM" id="MobiDB-lite"/>
    </source>
</evidence>
<sequence>MADEKTHEEPGGTKPSGKPEAPHAPDEQPTSSPGQFTVPFDKLKGEENWADWRMLMELYLGDLFLCTMKDPSDDVIQDRASKAFKNDLMARQKISFGVEKNVLKYLRGATTAHQAWSRLCNAFEDKGVFRRAALLQKLTSLRQVDRTLSQYVLEFKDLVQQIAETGKELEGEMCAVLLLNHVHPVHKPLCLIIQHTCQTKLPDGTTTYEFDRIADELTREGNKQGSNELHALKTAKAASIKPKSGSARGHPSPWRRGYCGGGRGGSNSGRGGPRSCSSHCSSSCSNPPAGDQTGHANDNDSMKRRGKFPACSHCGKTNHPERACYFKHGSQAYKRKSSETEDEPPKKTSKTEPTGPPKWVLKMAKSRAPQKKSFDPSEPSTSAAFDDITAQIDEIVNNESNKIIKAYLDSGAFTSMSPDITFFHNYKPVHNEPIECAGDQILYTQGIGTLKLNKEIKGLKELQNITYVPGLTSSLLSVSNIASNDLVVVFKARNCGIFHPESIQFLDEPLIGTTESNGTYCLDLNVKTHNKALKLAQGSLGQLWHKRLAHISDDYLKQMSTKELVTGLGKIHVLSAQKELTPPSRDTPRPRSPYGGTSWWRISE</sequence>
<organism evidence="4 5">
    <name type="scientific">Frankliniella fusca</name>
    <dbReference type="NCBI Taxonomy" id="407009"/>
    <lineage>
        <taxon>Eukaryota</taxon>
        <taxon>Metazoa</taxon>
        <taxon>Ecdysozoa</taxon>
        <taxon>Arthropoda</taxon>
        <taxon>Hexapoda</taxon>
        <taxon>Insecta</taxon>
        <taxon>Pterygota</taxon>
        <taxon>Neoptera</taxon>
        <taxon>Paraneoptera</taxon>
        <taxon>Thysanoptera</taxon>
        <taxon>Terebrantia</taxon>
        <taxon>Thripoidea</taxon>
        <taxon>Thripidae</taxon>
        <taxon>Frankliniella</taxon>
    </lineage>
</organism>
<dbReference type="Pfam" id="PF13976">
    <property type="entry name" value="gag_pre-integrs"/>
    <property type="match status" value="1"/>
</dbReference>
<feature type="compositionally biased region" description="Basic and acidic residues" evidence="1">
    <location>
        <begin position="1"/>
        <end position="11"/>
    </location>
</feature>
<feature type="domain" description="Retrovirus-related Pol polyprotein from transposon TNT 1-94-like beta-barrel" evidence="3">
    <location>
        <begin position="407"/>
        <end position="484"/>
    </location>
</feature>
<name>A0AAE1LVG9_9NEOP</name>
<feature type="compositionally biased region" description="Gly residues" evidence="1">
    <location>
        <begin position="258"/>
        <end position="272"/>
    </location>
</feature>
<feature type="region of interest" description="Disordered" evidence="1">
    <location>
        <begin position="234"/>
        <end position="304"/>
    </location>
</feature>
<feature type="compositionally biased region" description="Basic and acidic residues" evidence="1">
    <location>
        <begin position="336"/>
        <end position="350"/>
    </location>
</feature>
<dbReference type="InterPro" id="IPR025724">
    <property type="entry name" value="GAG-pre-integrase_dom"/>
</dbReference>
<reference evidence="4" key="2">
    <citation type="journal article" date="2023" name="BMC Genomics">
        <title>Pest status, molecular evolution, and epigenetic factors derived from the genome assembly of Frankliniella fusca, a thysanopteran phytovirus vector.</title>
        <authorList>
            <person name="Catto M.A."/>
            <person name="Labadie P.E."/>
            <person name="Jacobson A.L."/>
            <person name="Kennedy G.G."/>
            <person name="Srinivasan R."/>
            <person name="Hunt B.G."/>
        </authorList>
    </citation>
    <scope>NUCLEOTIDE SEQUENCE</scope>
    <source>
        <strain evidence="4">PL_HMW_Pooled</strain>
    </source>
</reference>
<protein>
    <submittedName>
        <fullName evidence="4">Retrovirus-related Pol polyprotein from transposon TNT 1-94</fullName>
    </submittedName>
</protein>
<feature type="region of interest" description="Disordered" evidence="1">
    <location>
        <begin position="1"/>
        <end position="40"/>
    </location>
</feature>
<gene>
    <name evidence="4" type="ORF">KUF71_006525</name>
</gene>
<evidence type="ECO:0000313" key="5">
    <source>
        <dbReference type="Proteomes" id="UP001219518"/>
    </source>
</evidence>
<dbReference type="Pfam" id="PF22936">
    <property type="entry name" value="Pol_BBD"/>
    <property type="match status" value="1"/>
</dbReference>
<dbReference type="InterPro" id="IPR054722">
    <property type="entry name" value="PolX-like_BBD"/>
</dbReference>
<feature type="compositionally biased region" description="Low complexity" evidence="1">
    <location>
        <begin position="273"/>
        <end position="285"/>
    </location>
</feature>
<feature type="domain" description="GAG-pre-integrase" evidence="2">
    <location>
        <begin position="519"/>
        <end position="569"/>
    </location>
</feature>
<dbReference type="AlphaFoldDB" id="A0AAE1LVG9"/>
<dbReference type="PANTHER" id="PTHR47481">
    <property type="match status" value="1"/>
</dbReference>
<evidence type="ECO:0000259" key="3">
    <source>
        <dbReference type="Pfam" id="PF22936"/>
    </source>
</evidence>
<reference evidence="4" key="1">
    <citation type="submission" date="2021-07" db="EMBL/GenBank/DDBJ databases">
        <authorList>
            <person name="Catto M.A."/>
            <person name="Jacobson A."/>
            <person name="Kennedy G."/>
            <person name="Labadie P."/>
            <person name="Hunt B.G."/>
            <person name="Srinivasan R."/>
        </authorList>
    </citation>
    <scope>NUCLEOTIDE SEQUENCE</scope>
    <source>
        <strain evidence="4">PL_HMW_Pooled</strain>
        <tissue evidence="4">Head</tissue>
    </source>
</reference>
<dbReference type="Proteomes" id="UP001219518">
    <property type="component" value="Unassembled WGS sequence"/>
</dbReference>
<comment type="caution">
    <text evidence="4">The sequence shown here is derived from an EMBL/GenBank/DDBJ whole genome shotgun (WGS) entry which is preliminary data.</text>
</comment>
<keyword evidence="5" id="KW-1185">Reference proteome</keyword>
<feature type="region of interest" description="Disordered" evidence="1">
    <location>
        <begin position="577"/>
        <end position="604"/>
    </location>
</feature>
<dbReference type="EMBL" id="JAHWGI010001426">
    <property type="protein sequence ID" value="KAK3931507.1"/>
    <property type="molecule type" value="Genomic_DNA"/>
</dbReference>
<proteinExistence type="predicted"/>
<evidence type="ECO:0000313" key="4">
    <source>
        <dbReference type="EMBL" id="KAK3931507.1"/>
    </source>
</evidence>